<dbReference type="HOGENOM" id="CLU_032156_0_1_1"/>
<feature type="transmembrane region" description="Helical" evidence="9">
    <location>
        <begin position="92"/>
        <end position="116"/>
    </location>
</feature>
<evidence type="ECO:0000256" key="4">
    <source>
        <dbReference type="ARBA" id="ARBA00022989"/>
    </source>
</evidence>
<feature type="transmembrane region" description="Helical" evidence="9">
    <location>
        <begin position="128"/>
        <end position="147"/>
    </location>
</feature>
<dbReference type="PIRSF" id="PIRSF017228">
    <property type="entry name" value="Sphnglp_dlt4_des"/>
    <property type="match status" value="1"/>
</dbReference>
<comment type="caution">
    <text evidence="11">The sequence shown here is derived from an EMBL/GenBank/DDBJ whole genome shotgun (WGS) entry which is preliminary data.</text>
</comment>
<comment type="subcellular location">
    <subcellularLocation>
        <location evidence="1">Membrane</location>
        <topology evidence="1">Multi-pass membrane protein</topology>
    </subcellularLocation>
</comment>
<dbReference type="CDD" id="cd03508">
    <property type="entry name" value="Delta4-sphingolipid-FADS-like"/>
    <property type="match status" value="1"/>
</dbReference>
<organism evidence="11 12">
    <name type="scientific">Dactylellina haptotyla (strain CBS 200.50)</name>
    <name type="common">Nematode-trapping fungus</name>
    <name type="synonym">Monacrosporium haptotylum</name>
    <dbReference type="NCBI Taxonomy" id="1284197"/>
    <lineage>
        <taxon>Eukaryota</taxon>
        <taxon>Fungi</taxon>
        <taxon>Dikarya</taxon>
        <taxon>Ascomycota</taxon>
        <taxon>Pezizomycotina</taxon>
        <taxon>Orbiliomycetes</taxon>
        <taxon>Orbiliales</taxon>
        <taxon>Orbiliaceae</taxon>
        <taxon>Dactylellina</taxon>
    </lineage>
</organism>
<evidence type="ECO:0000256" key="6">
    <source>
        <dbReference type="ARBA" id="ARBA00023098"/>
    </source>
</evidence>
<protein>
    <recommendedName>
        <fullName evidence="8">Sphingolipid delta(4)-desaturase</fullName>
        <ecNumber evidence="8">1.14.19.17</ecNumber>
    </recommendedName>
</protein>
<dbReference type="OrthoDB" id="200948at2759"/>
<evidence type="ECO:0000256" key="1">
    <source>
        <dbReference type="ARBA" id="ARBA00004141"/>
    </source>
</evidence>
<evidence type="ECO:0000259" key="10">
    <source>
        <dbReference type="SMART" id="SM01269"/>
    </source>
</evidence>
<evidence type="ECO:0000313" key="12">
    <source>
        <dbReference type="Proteomes" id="UP000015100"/>
    </source>
</evidence>
<dbReference type="GO" id="GO:0016020">
    <property type="term" value="C:membrane"/>
    <property type="evidence" value="ECO:0007669"/>
    <property type="project" value="UniProtKB-SubCell"/>
</dbReference>
<name>S8BZP4_DACHA</name>
<comment type="similarity">
    <text evidence="2 8">Belongs to the fatty acid desaturase type 1 family. DEGS subfamily.</text>
</comment>
<evidence type="ECO:0000256" key="8">
    <source>
        <dbReference type="PIRNR" id="PIRNR017228"/>
    </source>
</evidence>
<keyword evidence="4 9" id="KW-1133">Transmembrane helix</keyword>
<dbReference type="PANTHER" id="PTHR12879:SF8">
    <property type="entry name" value="SPHINGOLIPID DELTA(4)-DESATURASE DES1"/>
    <property type="match status" value="1"/>
</dbReference>
<dbReference type="eggNOG" id="KOG2987">
    <property type="taxonomic scope" value="Eukaryota"/>
</dbReference>
<feature type="transmembrane region" description="Helical" evidence="9">
    <location>
        <begin position="67"/>
        <end position="86"/>
    </location>
</feature>
<dbReference type="InterPro" id="IPR005804">
    <property type="entry name" value="FA_desaturase_dom"/>
</dbReference>
<dbReference type="PANTHER" id="PTHR12879">
    <property type="entry name" value="SPHINGOLIPID DELTA 4 DESATURASE/C-4 HYDROXYLASE PROTEIN DES2"/>
    <property type="match status" value="1"/>
</dbReference>
<dbReference type="UniPathway" id="UPA00222"/>
<sequence>MALQKTVVVSRKAHHLHGATKVTESCQQTTSADDWLWTYQEEPHRSRRQLIIKAHPEVTKLCGPEPLTKYVVALVVLLQFLCAYMLKDTPVLSWRFFLTAYIIGGTANQNLFLAIHEISHNLAFRKPLSNRLLAIFANLPIGIPYSASFRPYHLTHHKSLGVDGLDVDLPTALEAMFLNSVLGKAFFATFQIFFYALRPMAIYRLPFSWIHVLNIVTQVFVDIVFVKTTGWNVLWYFLWSSFLAGSLHPCAGHFIAEHYVFEKTPEPSPKSSPSSILPVETYSYYGILNVVTYNVGLHNEHHDFPAIPWTRLWKLRDIAHEFYEPLPQHKSWAWVIWQFIWDPNVSLWSRVKRDHATTKGRKVGSEWTKEELGQD</sequence>
<dbReference type="AlphaFoldDB" id="S8BZP4"/>
<dbReference type="Proteomes" id="UP000015100">
    <property type="component" value="Unassembled WGS sequence"/>
</dbReference>
<comment type="function">
    <text evidence="8">Delta(4)-fatty-acid desaturase which introduces a double bond at the 4-position in the long-chain base (LCB) of ceramides.</text>
</comment>
<evidence type="ECO:0000256" key="5">
    <source>
        <dbReference type="ARBA" id="ARBA00023002"/>
    </source>
</evidence>
<dbReference type="EMBL" id="AQGS01000026">
    <property type="protein sequence ID" value="EPS44913.1"/>
    <property type="molecule type" value="Genomic_DNA"/>
</dbReference>
<proteinExistence type="inferred from homology"/>
<keyword evidence="12" id="KW-1185">Reference proteome</keyword>
<evidence type="ECO:0000256" key="3">
    <source>
        <dbReference type="ARBA" id="ARBA00022692"/>
    </source>
</evidence>
<dbReference type="GO" id="GO:0046513">
    <property type="term" value="P:ceramide biosynthetic process"/>
    <property type="evidence" value="ECO:0007669"/>
    <property type="project" value="TreeGrafter"/>
</dbReference>
<dbReference type="EC" id="1.14.19.17" evidence="8"/>
<evidence type="ECO:0000256" key="7">
    <source>
        <dbReference type="ARBA" id="ARBA00023136"/>
    </source>
</evidence>
<evidence type="ECO:0000256" key="9">
    <source>
        <dbReference type="SAM" id="Phobius"/>
    </source>
</evidence>
<reference evidence="12" key="2">
    <citation type="submission" date="2013-04" db="EMBL/GenBank/DDBJ databases">
        <title>Genomic mechanisms accounting for the adaptation to parasitism in nematode-trapping fungi.</title>
        <authorList>
            <person name="Ahren D.G."/>
        </authorList>
    </citation>
    <scope>NUCLEOTIDE SEQUENCE [LARGE SCALE GENOMIC DNA]</scope>
    <source>
        <strain evidence="12">CBS 200.50</strain>
    </source>
</reference>
<comment type="pathway">
    <text evidence="8">Lipid metabolism; sphingolipid metabolism.</text>
</comment>
<dbReference type="InterPro" id="IPR011388">
    <property type="entry name" value="DES1/DES2"/>
</dbReference>
<feature type="transmembrane region" description="Helical" evidence="9">
    <location>
        <begin position="176"/>
        <end position="197"/>
    </location>
</feature>
<reference evidence="11 12" key="1">
    <citation type="journal article" date="2013" name="PLoS Genet.">
        <title>Genomic mechanisms accounting for the adaptation to parasitism in nematode-trapping fungi.</title>
        <authorList>
            <person name="Meerupati T."/>
            <person name="Andersson K.M."/>
            <person name="Friman E."/>
            <person name="Kumar D."/>
            <person name="Tunlid A."/>
            <person name="Ahren D."/>
        </authorList>
    </citation>
    <scope>NUCLEOTIDE SEQUENCE [LARGE SCALE GENOMIC DNA]</scope>
    <source>
        <strain evidence="11 12">CBS 200.50</strain>
    </source>
</reference>
<keyword evidence="7 8" id="KW-0472">Membrane</keyword>
<keyword evidence="8" id="KW-0746">Sphingolipid metabolism</keyword>
<dbReference type="SMART" id="SM01269">
    <property type="entry name" value="Lipid_DES"/>
    <property type="match status" value="1"/>
</dbReference>
<evidence type="ECO:0000256" key="2">
    <source>
        <dbReference type="ARBA" id="ARBA00006146"/>
    </source>
</evidence>
<keyword evidence="6 8" id="KW-0443">Lipid metabolism</keyword>
<dbReference type="InterPro" id="IPR013866">
    <property type="entry name" value="Sphingolipid_d4-desaturase_N"/>
</dbReference>
<evidence type="ECO:0000313" key="11">
    <source>
        <dbReference type="EMBL" id="EPS44913.1"/>
    </source>
</evidence>
<dbReference type="OMA" id="GATCNQN"/>
<dbReference type="STRING" id="1284197.S8BZP4"/>
<comment type="catalytic activity">
    <reaction evidence="8">
        <text>an N-acylsphinganine + 2 Fe(II)-[cytochrome b5] + O2 + 2 H(+) = an N-acylsphing-4-enine + 2 Fe(III)-[cytochrome b5] + 2 H2O</text>
        <dbReference type="Rhea" id="RHEA:46544"/>
        <dbReference type="Rhea" id="RHEA-COMP:10438"/>
        <dbReference type="Rhea" id="RHEA-COMP:10439"/>
        <dbReference type="ChEBI" id="CHEBI:15377"/>
        <dbReference type="ChEBI" id="CHEBI:15378"/>
        <dbReference type="ChEBI" id="CHEBI:15379"/>
        <dbReference type="ChEBI" id="CHEBI:29033"/>
        <dbReference type="ChEBI" id="CHEBI:29034"/>
        <dbReference type="ChEBI" id="CHEBI:31488"/>
        <dbReference type="ChEBI" id="CHEBI:52639"/>
        <dbReference type="EC" id="1.14.19.17"/>
    </reaction>
</comment>
<dbReference type="GO" id="GO:0042284">
    <property type="term" value="F:sphingolipid delta-4 desaturase activity"/>
    <property type="evidence" value="ECO:0007669"/>
    <property type="project" value="UniProtKB-UniRule"/>
</dbReference>
<dbReference type="Pfam" id="PF08557">
    <property type="entry name" value="Lipid_DES"/>
    <property type="match status" value="1"/>
</dbReference>
<dbReference type="GO" id="GO:0046512">
    <property type="term" value="P:sphingosine biosynthetic process"/>
    <property type="evidence" value="ECO:0007669"/>
    <property type="project" value="EnsemblFungi"/>
</dbReference>
<keyword evidence="5 8" id="KW-0560">Oxidoreductase</keyword>
<dbReference type="Pfam" id="PF00487">
    <property type="entry name" value="FA_desaturase"/>
    <property type="match status" value="1"/>
</dbReference>
<feature type="domain" description="Sphingolipid delta4-desaturase N-terminal" evidence="10">
    <location>
        <begin position="30"/>
        <end position="68"/>
    </location>
</feature>
<feature type="transmembrane region" description="Helical" evidence="9">
    <location>
        <begin position="233"/>
        <end position="256"/>
    </location>
</feature>
<gene>
    <name evidence="11" type="ORF">H072_1097</name>
</gene>
<accession>S8BZP4</accession>
<keyword evidence="3 9" id="KW-0812">Transmembrane</keyword>